<reference evidence="2" key="1">
    <citation type="submission" date="2021-02" db="EMBL/GenBank/DDBJ databases">
        <authorList>
            <person name="Nowell W R."/>
        </authorList>
    </citation>
    <scope>NUCLEOTIDE SEQUENCE</scope>
</reference>
<proteinExistence type="predicted"/>
<keyword evidence="1" id="KW-0732">Signal</keyword>
<comment type="caution">
    <text evidence="2">The sequence shown here is derived from an EMBL/GenBank/DDBJ whole genome shotgun (WGS) entry which is preliminary data.</text>
</comment>
<name>A0A816KQN6_9BILA</name>
<gene>
    <name evidence="2" type="ORF">MBJ925_LOCUS3238</name>
</gene>
<sequence length="218" mass="25295">MVILRRNLIILVSILLSFGNCSQRVDEINGFGNTLDCLSNVFYLNIDASYHGLLVDQQFEVTRFCRRPMWKMHLHYSVETNSSMNSQSFTFDQLRQMNISTDQLLAWYAPLDIIEDYVSGKVNRLFFNCSDNGNLWFGAQCEYTFDTSTEFHKLVLEKKVGKMQVPEDILAITNGTCYITDPNVCKSFICLDWREICDGKCILSYYNDYHDPILFDST</sequence>
<feature type="signal peptide" evidence="1">
    <location>
        <begin position="1"/>
        <end position="23"/>
    </location>
</feature>
<dbReference type="AlphaFoldDB" id="A0A816KQN6"/>
<organism evidence="2 3">
    <name type="scientific">Rotaria magnacalcarata</name>
    <dbReference type="NCBI Taxonomy" id="392030"/>
    <lineage>
        <taxon>Eukaryota</taxon>
        <taxon>Metazoa</taxon>
        <taxon>Spiralia</taxon>
        <taxon>Gnathifera</taxon>
        <taxon>Rotifera</taxon>
        <taxon>Eurotatoria</taxon>
        <taxon>Bdelloidea</taxon>
        <taxon>Philodinida</taxon>
        <taxon>Philodinidae</taxon>
        <taxon>Rotaria</taxon>
    </lineage>
</organism>
<accession>A0A816KQN6</accession>
<dbReference type="EMBL" id="CAJNRE010000315">
    <property type="protein sequence ID" value="CAF1925295.1"/>
    <property type="molecule type" value="Genomic_DNA"/>
</dbReference>
<evidence type="ECO:0000313" key="2">
    <source>
        <dbReference type="EMBL" id="CAF1925295.1"/>
    </source>
</evidence>
<dbReference type="Proteomes" id="UP000663824">
    <property type="component" value="Unassembled WGS sequence"/>
</dbReference>
<evidence type="ECO:0000256" key="1">
    <source>
        <dbReference type="SAM" id="SignalP"/>
    </source>
</evidence>
<protein>
    <submittedName>
        <fullName evidence="2">Uncharacterized protein</fullName>
    </submittedName>
</protein>
<evidence type="ECO:0000313" key="3">
    <source>
        <dbReference type="Proteomes" id="UP000663824"/>
    </source>
</evidence>
<feature type="chain" id="PRO_5032383930" evidence="1">
    <location>
        <begin position="24"/>
        <end position="218"/>
    </location>
</feature>